<sequence>MESEPRGRKQDLCGRGFKPIGFSGAVFRDDVVSFGRDYGHVSDSNGAAYDAKADVKPLAPDVSDAVPDIVFQNPGENRSEADSQTRPSTSDAEKTVEDQAEVGTDGQKERVEVGEDLGNPNVVLFEIDDPDLEESTASPLVENEELNVSSREAGGSILETTTEWLGICPRNTSAKDHVCILFGCSVPVILHPMGEDAYKLVAEVYVYGVISGDVIKNMDEEELERRNKVFNIR</sequence>
<keyword evidence="3" id="KW-1185">Reference proteome</keyword>
<dbReference type="AlphaFoldDB" id="A0A2I2GKC8"/>
<dbReference type="STRING" id="1392250.A0A2I2GKC8"/>
<dbReference type="VEuPathDB" id="FungiDB:P170DRAFT_424064"/>
<gene>
    <name evidence="2" type="ORF">P170DRAFT_424064</name>
</gene>
<feature type="region of interest" description="Disordered" evidence="1">
    <location>
        <begin position="59"/>
        <end position="112"/>
    </location>
</feature>
<comment type="caution">
    <text evidence="2">The sequence shown here is derived from an EMBL/GenBank/DDBJ whole genome shotgun (WGS) entry which is preliminary data.</text>
</comment>
<accession>A0A2I2GKC8</accession>
<dbReference type="RefSeq" id="XP_024708609.1">
    <property type="nucleotide sequence ID" value="XM_024847545.1"/>
</dbReference>
<reference evidence="2 3" key="1">
    <citation type="submission" date="2016-12" db="EMBL/GenBank/DDBJ databases">
        <title>The genomes of Aspergillus section Nigri reveals drivers in fungal speciation.</title>
        <authorList>
            <consortium name="DOE Joint Genome Institute"/>
            <person name="Vesth T.C."/>
            <person name="Nybo J."/>
            <person name="Theobald S."/>
            <person name="Brandl J."/>
            <person name="Frisvad J.C."/>
            <person name="Nielsen K.F."/>
            <person name="Lyhne E.K."/>
            <person name="Kogle M.E."/>
            <person name="Kuo A."/>
            <person name="Riley R."/>
            <person name="Clum A."/>
            <person name="Nolan M."/>
            <person name="Lipzen A."/>
            <person name="Salamov A."/>
            <person name="Henrissat B."/>
            <person name="Wiebenga A."/>
            <person name="De Vries R.P."/>
            <person name="Grigoriev I.V."/>
            <person name="Mortensen U.H."/>
            <person name="Andersen M.R."/>
            <person name="Baker S.E."/>
        </authorList>
    </citation>
    <scope>NUCLEOTIDE SEQUENCE [LARGE SCALE GENOMIC DNA]</scope>
    <source>
        <strain evidence="2 3">IBT 23096</strain>
    </source>
</reference>
<evidence type="ECO:0000256" key="1">
    <source>
        <dbReference type="SAM" id="MobiDB-lite"/>
    </source>
</evidence>
<proteinExistence type="predicted"/>
<organism evidence="2 3">
    <name type="scientific">Aspergillus steynii IBT 23096</name>
    <dbReference type="NCBI Taxonomy" id="1392250"/>
    <lineage>
        <taxon>Eukaryota</taxon>
        <taxon>Fungi</taxon>
        <taxon>Dikarya</taxon>
        <taxon>Ascomycota</taxon>
        <taxon>Pezizomycotina</taxon>
        <taxon>Eurotiomycetes</taxon>
        <taxon>Eurotiomycetidae</taxon>
        <taxon>Eurotiales</taxon>
        <taxon>Aspergillaceae</taxon>
        <taxon>Aspergillus</taxon>
        <taxon>Aspergillus subgen. Circumdati</taxon>
    </lineage>
</organism>
<name>A0A2I2GKC8_9EURO</name>
<dbReference type="EMBL" id="MSFO01000002">
    <property type="protein sequence ID" value="PLB53307.1"/>
    <property type="molecule type" value="Genomic_DNA"/>
</dbReference>
<evidence type="ECO:0000313" key="3">
    <source>
        <dbReference type="Proteomes" id="UP000234275"/>
    </source>
</evidence>
<protein>
    <submittedName>
        <fullName evidence="2">Uncharacterized protein</fullName>
    </submittedName>
</protein>
<dbReference type="Proteomes" id="UP000234275">
    <property type="component" value="Unassembled WGS sequence"/>
</dbReference>
<dbReference type="OrthoDB" id="4487271at2759"/>
<dbReference type="Pfam" id="PF26639">
    <property type="entry name" value="Het-6_barrel"/>
    <property type="match status" value="1"/>
</dbReference>
<dbReference type="GeneID" id="36555244"/>
<evidence type="ECO:0000313" key="2">
    <source>
        <dbReference type="EMBL" id="PLB53307.1"/>
    </source>
</evidence>